<feature type="domain" description="Glycolipid transfer protein" evidence="1">
    <location>
        <begin position="29"/>
        <end position="174"/>
    </location>
</feature>
<dbReference type="Gene3D" id="1.10.3520.10">
    <property type="entry name" value="Glycolipid transfer protein"/>
    <property type="match status" value="1"/>
</dbReference>
<evidence type="ECO:0000313" key="2">
    <source>
        <dbReference type="EMBL" id="CAD8403851.1"/>
    </source>
</evidence>
<reference evidence="2" key="1">
    <citation type="submission" date="2021-01" db="EMBL/GenBank/DDBJ databases">
        <authorList>
            <person name="Corre E."/>
            <person name="Pelletier E."/>
            <person name="Niang G."/>
            <person name="Scheremetjew M."/>
            <person name="Finn R."/>
            <person name="Kale V."/>
            <person name="Holt S."/>
            <person name="Cochrane G."/>
            <person name="Meng A."/>
            <person name="Brown T."/>
            <person name="Cohen L."/>
        </authorList>
    </citation>
    <scope>NUCLEOTIDE SEQUENCE</scope>
    <source>
        <strain evidence="2">UTEX LB 2760</strain>
    </source>
</reference>
<protein>
    <recommendedName>
        <fullName evidence="1">Glycolipid transfer protein domain-containing protein</fullName>
    </recommendedName>
</protein>
<organism evidence="2">
    <name type="scientific">Rhodosorus marinus</name>
    <dbReference type="NCBI Taxonomy" id="101924"/>
    <lineage>
        <taxon>Eukaryota</taxon>
        <taxon>Rhodophyta</taxon>
        <taxon>Stylonematophyceae</taxon>
        <taxon>Stylonematales</taxon>
        <taxon>Stylonemataceae</taxon>
        <taxon>Rhodosorus</taxon>
    </lineage>
</organism>
<dbReference type="EMBL" id="HBEK01025204">
    <property type="protein sequence ID" value="CAD8403851.1"/>
    <property type="molecule type" value="Transcribed_RNA"/>
</dbReference>
<dbReference type="InterPro" id="IPR014830">
    <property type="entry name" value="Glycolipid_transfer_prot_dom"/>
</dbReference>
<dbReference type="GO" id="GO:1902387">
    <property type="term" value="F:ceramide 1-phosphate binding"/>
    <property type="evidence" value="ECO:0007669"/>
    <property type="project" value="TreeGrafter"/>
</dbReference>
<dbReference type="PANTHER" id="PTHR10219:SF43">
    <property type="entry name" value="GLYCOLIPID TRANSFER PROTEIN DOMAIN-CONTAINING PROTEIN"/>
    <property type="match status" value="1"/>
</dbReference>
<dbReference type="PANTHER" id="PTHR10219">
    <property type="entry name" value="GLYCOLIPID TRANSFER PROTEIN-RELATED"/>
    <property type="match status" value="1"/>
</dbReference>
<dbReference type="GO" id="GO:0016020">
    <property type="term" value="C:membrane"/>
    <property type="evidence" value="ECO:0007669"/>
    <property type="project" value="TreeGrafter"/>
</dbReference>
<accession>A0A7S0G5Z9</accession>
<name>A0A7S0G5Z9_9RHOD</name>
<dbReference type="AlphaFoldDB" id="A0A7S0G5Z9"/>
<evidence type="ECO:0000259" key="1">
    <source>
        <dbReference type="Pfam" id="PF08718"/>
    </source>
</evidence>
<dbReference type="InterPro" id="IPR036497">
    <property type="entry name" value="GLTP_sf"/>
</dbReference>
<sequence length="211" mass="23992">MASFDFERMLSAFEAITFEKDAENSLPDSEPFTGAMENVGMLFEHLGTGFGFIKKDIETKTRIVRESTKQDPVGNKSLQDVVERELDEKKARVKKPPSISRTVLRLMWATRFLYLLMGKIGEAVQPGSKMTLRDCVSHAYDTALKPNHGFLTQKAAGAAMLLLPDIDTFLAKLNVDKSKREEYLKRIEDHLGPLVRRMYGYYAEHEIMDLP</sequence>
<dbReference type="GO" id="GO:0005829">
    <property type="term" value="C:cytosol"/>
    <property type="evidence" value="ECO:0007669"/>
    <property type="project" value="TreeGrafter"/>
</dbReference>
<proteinExistence type="predicted"/>
<dbReference type="SUPFAM" id="SSF110004">
    <property type="entry name" value="Glycolipid transfer protein, GLTP"/>
    <property type="match status" value="1"/>
</dbReference>
<dbReference type="Pfam" id="PF08718">
    <property type="entry name" value="GLTP"/>
    <property type="match status" value="1"/>
</dbReference>
<dbReference type="GO" id="GO:1902388">
    <property type="term" value="F:ceramide 1-phosphate transfer activity"/>
    <property type="evidence" value="ECO:0007669"/>
    <property type="project" value="TreeGrafter"/>
</dbReference>
<gene>
    <name evidence="2" type="ORF">RMAR0315_LOCUS13860</name>
</gene>